<dbReference type="PANTHER" id="PTHR38000:SF1">
    <property type="entry name" value="RIKEN CDNA 2900092C05 GENE"/>
    <property type="match status" value="1"/>
</dbReference>
<dbReference type="AlphaFoldDB" id="A0A1A6HI47"/>
<evidence type="ECO:0000313" key="3">
    <source>
        <dbReference type="Proteomes" id="UP000092124"/>
    </source>
</evidence>
<feature type="compositionally biased region" description="Basic and acidic residues" evidence="1">
    <location>
        <begin position="94"/>
        <end position="111"/>
    </location>
</feature>
<name>A0A1A6HI47_NEOLE</name>
<dbReference type="OrthoDB" id="9809430at2759"/>
<comment type="caution">
    <text evidence="2">The sequence shown here is derived from an EMBL/GenBank/DDBJ whole genome shotgun (WGS) entry which is preliminary data.</text>
</comment>
<feature type="compositionally biased region" description="Polar residues" evidence="1">
    <location>
        <begin position="82"/>
        <end position="92"/>
    </location>
</feature>
<organism evidence="2 3">
    <name type="scientific">Neotoma lepida</name>
    <name type="common">Desert woodrat</name>
    <dbReference type="NCBI Taxonomy" id="56216"/>
    <lineage>
        <taxon>Eukaryota</taxon>
        <taxon>Metazoa</taxon>
        <taxon>Chordata</taxon>
        <taxon>Craniata</taxon>
        <taxon>Vertebrata</taxon>
        <taxon>Euteleostomi</taxon>
        <taxon>Mammalia</taxon>
        <taxon>Eutheria</taxon>
        <taxon>Euarchontoglires</taxon>
        <taxon>Glires</taxon>
        <taxon>Rodentia</taxon>
        <taxon>Myomorpha</taxon>
        <taxon>Muroidea</taxon>
        <taxon>Cricetidae</taxon>
        <taxon>Neotominae</taxon>
        <taxon>Neotoma</taxon>
    </lineage>
</organism>
<sequence length="111" mass="12774">MISYMIHRLVKAEEKQQLTMLYENVEIPLLDEKEVSEGDGQDVSAEPHPENEELGKFIDSVIRTKRRENILKKKIKGEQNLLMENTSESSNYAEKVEGHDNMQKDGQDGNL</sequence>
<protein>
    <submittedName>
        <fullName evidence="2">Uncharacterized protein</fullName>
    </submittedName>
</protein>
<feature type="region of interest" description="Disordered" evidence="1">
    <location>
        <begin position="32"/>
        <end position="55"/>
    </location>
</feature>
<dbReference type="Pfam" id="PF17686">
    <property type="entry name" value="DUF5534"/>
    <property type="match status" value="1"/>
</dbReference>
<proteinExistence type="predicted"/>
<dbReference type="InterPro" id="IPR037549">
    <property type="entry name" value="C19orf18"/>
</dbReference>
<dbReference type="Proteomes" id="UP000092124">
    <property type="component" value="Unassembled WGS sequence"/>
</dbReference>
<gene>
    <name evidence="2" type="ORF">A6R68_19971</name>
</gene>
<evidence type="ECO:0000256" key="1">
    <source>
        <dbReference type="SAM" id="MobiDB-lite"/>
    </source>
</evidence>
<feature type="region of interest" description="Disordered" evidence="1">
    <location>
        <begin position="79"/>
        <end position="111"/>
    </location>
</feature>
<dbReference type="PANTHER" id="PTHR38000">
    <property type="entry name" value="RIKEN CDNA 2900092C05"/>
    <property type="match status" value="1"/>
</dbReference>
<dbReference type="EMBL" id="LZPO01028599">
    <property type="protein sequence ID" value="OBS77640.1"/>
    <property type="molecule type" value="Genomic_DNA"/>
</dbReference>
<reference evidence="2 3" key="1">
    <citation type="submission" date="2016-06" db="EMBL/GenBank/DDBJ databases">
        <title>The Draft Genome Sequence and Annotation of the Desert Woodrat Neotoma lepida.</title>
        <authorList>
            <person name="Campbell M."/>
            <person name="Oakeson K.F."/>
            <person name="Yandell M."/>
            <person name="Halpert J.R."/>
            <person name="Dearing D."/>
        </authorList>
    </citation>
    <scope>NUCLEOTIDE SEQUENCE [LARGE SCALE GENOMIC DNA]</scope>
    <source>
        <strain evidence="2">417</strain>
        <tissue evidence="2">Liver</tissue>
    </source>
</reference>
<feature type="compositionally biased region" description="Basic and acidic residues" evidence="1">
    <location>
        <begin position="45"/>
        <end position="55"/>
    </location>
</feature>
<accession>A0A1A6HI47</accession>
<feature type="non-terminal residue" evidence="2">
    <location>
        <position position="111"/>
    </location>
</feature>
<keyword evidence="3" id="KW-1185">Reference proteome</keyword>
<evidence type="ECO:0000313" key="2">
    <source>
        <dbReference type="EMBL" id="OBS77640.1"/>
    </source>
</evidence>